<evidence type="ECO:0000256" key="2">
    <source>
        <dbReference type="ARBA" id="ARBA00022692"/>
    </source>
</evidence>
<accession>A0A316X6I0</accession>
<evidence type="ECO:0000313" key="8">
    <source>
        <dbReference type="EMBL" id="PWN68376.1"/>
    </source>
</evidence>
<evidence type="ECO:0000256" key="1">
    <source>
        <dbReference type="ARBA" id="ARBA00004479"/>
    </source>
</evidence>
<evidence type="ECO:0000256" key="3">
    <source>
        <dbReference type="ARBA" id="ARBA00022729"/>
    </source>
</evidence>
<dbReference type="GO" id="GO:0005975">
    <property type="term" value="P:carbohydrate metabolic process"/>
    <property type="evidence" value="ECO:0007669"/>
    <property type="project" value="UniProtKB-ARBA"/>
</dbReference>
<proteinExistence type="predicted"/>
<keyword evidence="4" id="KW-1133">Transmembrane helix</keyword>
<dbReference type="SUPFAM" id="SSF49899">
    <property type="entry name" value="Concanavalin A-like lectins/glucanases"/>
    <property type="match status" value="1"/>
</dbReference>
<feature type="domain" description="L-type lectin-like" evidence="7">
    <location>
        <begin position="35"/>
        <end position="139"/>
    </location>
</feature>
<evidence type="ECO:0000313" key="9">
    <source>
        <dbReference type="Proteomes" id="UP000236594"/>
    </source>
</evidence>
<dbReference type="InterPro" id="IPR005052">
    <property type="entry name" value="Lectin_leg"/>
</dbReference>
<dbReference type="Gene3D" id="2.60.120.200">
    <property type="match status" value="1"/>
</dbReference>
<dbReference type="Pfam" id="PF03388">
    <property type="entry name" value="Lectin_leg-like"/>
    <property type="match status" value="1"/>
</dbReference>
<comment type="subcellular location">
    <subcellularLocation>
        <location evidence="1">Membrane</location>
        <topology evidence="1">Single-pass type I membrane protein</topology>
    </subcellularLocation>
</comment>
<dbReference type="Proteomes" id="UP000236594">
    <property type="component" value="Unassembled WGS sequence"/>
</dbReference>
<comment type="caution">
    <text evidence="8">The sequence shown here is derived from an EMBL/GenBank/DDBJ whole genome shotgun (WGS) entry which is preliminary data.</text>
</comment>
<dbReference type="GO" id="GO:0030134">
    <property type="term" value="C:COPII-coated ER to Golgi transport vesicle"/>
    <property type="evidence" value="ECO:0007669"/>
    <property type="project" value="TreeGrafter"/>
</dbReference>
<dbReference type="InterPro" id="IPR013320">
    <property type="entry name" value="ConA-like_dom_sf"/>
</dbReference>
<keyword evidence="3 6" id="KW-0732">Signal</keyword>
<feature type="signal peptide" evidence="6">
    <location>
        <begin position="1"/>
        <end position="23"/>
    </location>
</feature>
<dbReference type="PANTHER" id="PTHR12223">
    <property type="entry name" value="VESICULAR MANNOSE-BINDING LECTIN"/>
    <property type="match status" value="1"/>
</dbReference>
<dbReference type="AlphaFoldDB" id="A0A316X6I0"/>
<evidence type="ECO:0000256" key="4">
    <source>
        <dbReference type="ARBA" id="ARBA00022989"/>
    </source>
</evidence>
<name>A0A316X6I0_9FLAO</name>
<dbReference type="GO" id="GO:0006888">
    <property type="term" value="P:endoplasmic reticulum to Golgi vesicle-mediated transport"/>
    <property type="evidence" value="ECO:0007669"/>
    <property type="project" value="TreeGrafter"/>
</dbReference>
<feature type="chain" id="PRO_5016259481" description="L-type lectin-like domain-containing protein" evidence="6">
    <location>
        <begin position="24"/>
        <end position="753"/>
    </location>
</feature>
<keyword evidence="2" id="KW-0812">Transmembrane</keyword>
<dbReference type="PANTHER" id="PTHR12223:SF28">
    <property type="entry name" value="LECTIN, MANNOSE BINDING 1 LIKE"/>
    <property type="match status" value="1"/>
</dbReference>
<dbReference type="InterPro" id="IPR051136">
    <property type="entry name" value="Intracellular_Lectin-GPT"/>
</dbReference>
<dbReference type="Pfam" id="PF13585">
    <property type="entry name" value="CHU_C"/>
    <property type="match status" value="1"/>
</dbReference>
<evidence type="ECO:0000256" key="5">
    <source>
        <dbReference type="ARBA" id="ARBA00023136"/>
    </source>
</evidence>
<protein>
    <recommendedName>
        <fullName evidence="7">L-type lectin-like domain-containing protein</fullName>
    </recommendedName>
</protein>
<evidence type="ECO:0000256" key="6">
    <source>
        <dbReference type="SAM" id="SignalP"/>
    </source>
</evidence>
<dbReference type="EMBL" id="PPED02000004">
    <property type="protein sequence ID" value="PWN68376.1"/>
    <property type="molecule type" value="Genomic_DNA"/>
</dbReference>
<sequence>MNKILSFCFVLIIFCFSGNDILAQTYQLAGNPVNTTGWTVVPTATVNTDFIQLTPDTNNQSGSIRLNDPINLKYCDKWRVEFDFRMDSNQSSNGDGIAFWYLANPPIASVLGSGLGVSQNAVGFIVGFDTYNNTTTATMSKVHVAYGQVANTTDNNNVEFFNVPGSSFHSPDLNTTQPFQGTTYKHVEVTAQVDPAAPANWIIKITIDGNVICNQSFAPSGTAAAMTVGYFGFSASTGGARSRHSIKNVKIYTDKVPILLNSISQSFCPNPTTGYGSVNLTSYNAQFVSNPSNYTFTYYPLGSSTPIANPTNYQFNANTTVTVVIKDNAGILCDNPDGKIQLSIAPFKADDKTILACNNNKIGTATFNLNTADVTGVPGAVKKYYKTLNDLNADTNEILYPDSYLSAPGVVYVKVTTPQGCTGSAKITLAFYPETPVKEATLRSCFIENNISSALFNLNSADVTSLTSGATKKYYTSLANALSGTNEIVNFLQYISTSTVVYAKVTDTNGCFAIARINLIVLPPVKSAILKDKTVCIGEKTDLDAGPGFNGYEWSTGETTPSIKDIGVGQYWVKLTTGNCITTQVVKVLAAPNPVISSIDINHNNITVNVAGGTPPYQYSIDGATWQTSNIFTGLARGEVKVYVKDFYNCPPVEVQITVPNLVNAITPNGDNINDFIDYSALAYKKNLVFIVYDRYGNKLYEAGKMRNFTWDGMASGKRVPTGTYWYTISWNENNKNNTETKYSGWVLVKNRE</sequence>
<dbReference type="InterPro" id="IPR026341">
    <property type="entry name" value="T9SS_type_B"/>
</dbReference>
<dbReference type="GO" id="GO:0016020">
    <property type="term" value="C:membrane"/>
    <property type="evidence" value="ECO:0007669"/>
    <property type="project" value="UniProtKB-SubCell"/>
</dbReference>
<dbReference type="OrthoDB" id="1270719at2"/>
<keyword evidence="5" id="KW-0472">Membrane</keyword>
<dbReference type="RefSeq" id="WP_103246826.1">
    <property type="nucleotide sequence ID" value="NZ_PPED02000004.1"/>
</dbReference>
<dbReference type="NCBIfam" id="TIGR04131">
    <property type="entry name" value="Bac_Flav_CTERM"/>
    <property type="match status" value="1"/>
</dbReference>
<organism evidence="8 9">
    <name type="scientific">Chryseobacterium phosphatilyticum</name>
    <dbReference type="NCBI Taxonomy" id="475075"/>
    <lineage>
        <taxon>Bacteria</taxon>
        <taxon>Pseudomonadati</taxon>
        <taxon>Bacteroidota</taxon>
        <taxon>Flavobacteriia</taxon>
        <taxon>Flavobacteriales</taxon>
        <taxon>Weeksellaceae</taxon>
        <taxon>Chryseobacterium group</taxon>
        <taxon>Chryseobacterium</taxon>
    </lineage>
</organism>
<gene>
    <name evidence="8" type="ORF">C1631_016895</name>
</gene>
<dbReference type="GO" id="GO:0004553">
    <property type="term" value="F:hydrolase activity, hydrolyzing O-glycosyl compounds"/>
    <property type="evidence" value="ECO:0007669"/>
    <property type="project" value="UniProtKB-ARBA"/>
</dbReference>
<keyword evidence="9" id="KW-1185">Reference proteome</keyword>
<dbReference type="GO" id="GO:0005537">
    <property type="term" value="F:D-mannose binding"/>
    <property type="evidence" value="ECO:0007669"/>
    <property type="project" value="TreeGrafter"/>
</dbReference>
<evidence type="ECO:0000259" key="7">
    <source>
        <dbReference type="Pfam" id="PF03388"/>
    </source>
</evidence>
<reference evidence="8 9" key="1">
    <citation type="submission" date="2018-04" db="EMBL/GenBank/DDBJ databases">
        <title>Draft Genome Sequence of Phosphate-Solubilizing Chryseobacterium sp. ISE14 that is a Biocontrol and Plant Growth-Promoting Rhizobacterium Isolated from Cucumber.</title>
        <authorList>
            <person name="Jeong J.-J."/>
            <person name="Sang M.K."/>
            <person name="Choi I.-G."/>
            <person name="Kim K.D."/>
        </authorList>
    </citation>
    <scope>NUCLEOTIDE SEQUENCE [LARGE SCALE GENOMIC DNA]</scope>
    <source>
        <strain evidence="8 9">ISE14</strain>
    </source>
</reference>